<reference evidence="4" key="2">
    <citation type="submission" date="2012-08" db="EMBL/GenBank/DDBJ databases">
        <title>Genome sequence of Kazachstania naganishii.</title>
        <authorList>
            <person name="Gordon J.L."/>
            <person name="Armisen D."/>
            <person name="Proux-Wera E."/>
            <person name="OhEigeartaigh S.S."/>
            <person name="Byrne K.P."/>
            <person name="Wolfe K.H."/>
        </authorList>
    </citation>
    <scope>NUCLEOTIDE SEQUENCE [LARGE SCALE GENOMIC DNA]</scope>
    <source>
        <strain evidence="4">ATCC MYA-139 / BCRC 22969 / CBS 8797 / CCRC 22969 / KCTC 17520 / NBRC 10181 / NCYC 3082</strain>
    </source>
</reference>
<gene>
    <name evidence="3" type="primary">KNAG0J01220</name>
    <name evidence="3" type="ordered locus">KNAG_0J01220</name>
</gene>
<protein>
    <submittedName>
        <fullName evidence="3">Uncharacterized protein</fullName>
    </submittedName>
</protein>
<feature type="region of interest" description="Disordered" evidence="2">
    <location>
        <begin position="170"/>
        <end position="223"/>
    </location>
</feature>
<dbReference type="GO" id="GO:0010737">
    <property type="term" value="P:protein kinase A signaling"/>
    <property type="evidence" value="ECO:0007669"/>
    <property type="project" value="TreeGrafter"/>
</dbReference>
<comment type="similarity">
    <text evidence="1">Belongs to the TCP11 family.</text>
</comment>
<name>J7RQV4_HUIN7</name>
<keyword evidence="4" id="KW-1185">Reference proteome</keyword>
<feature type="compositionally biased region" description="Low complexity" evidence="2">
    <location>
        <begin position="102"/>
        <end position="122"/>
    </location>
</feature>
<feature type="compositionally biased region" description="Gly residues" evidence="2">
    <location>
        <begin position="40"/>
        <end position="85"/>
    </location>
</feature>
<dbReference type="OMA" id="NIYRHLY"/>
<dbReference type="EMBL" id="HE978323">
    <property type="protein sequence ID" value="CCK72203.1"/>
    <property type="molecule type" value="Genomic_DNA"/>
</dbReference>
<evidence type="ECO:0000256" key="1">
    <source>
        <dbReference type="ARBA" id="ARBA00010954"/>
    </source>
</evidence>
<feature type="compositionally biased region" description="Low complexity" evidence="2">
    <location>
        <begin position="187"/>
        <end position="212"/>
    </location>
</feature>
<dbReference type="OrthoDB" id="276323at2759"/>
<dbReference type="PANTHER" id="PTHR12832:SF11">
    <property type="entry name" value="LD23868P"/>
    <property type="match status" value="1"/>
</dbReference>
<feature type="compositionally biased region" description="Basic residues" evidence="2">
    <location>
        <begin position="385"/>
        <end position="407"/>
    </location>
</feature>
<feature type="compositionally biased region" description="Polar residues" evidence="2">
    <location>
        <begin position="170"/>
        <end position="186"/>
    </location>
</feature>
<dbReference type="GeneID" id="34527958"/>
<evidence type="ECO:0000256" key="2">
    <source>
        <dbReference type="SAM" id="MobiDB-lite"/>
    </source>
</evidence>
<feature type="compositionally biased region" description="Low complexity" evidence="2">
    <location>
        <begin position="357"/>
        <end position="371"/>
    </location>
</feature>
<dbReference type="InterPro" id="IPR008862">
    <property type="entry name" value="Tcp11"/>
</dbReference>
<sequence>MEHPRTQSVAAAAAAAAATTGAAASSGAAGKGPATTGSSNPGGGPGASGSGTSGNGSGNAGGAGDGNSGGASSGGAGASGAGGNGSANNRRSNNTTLSKQTSISLGVSSSSSSSSSSSISPSAATVTRGAHHLQPQDQEDSMDLDEDPILPENINMRDYTEILRRNNFLNSTGTITPSINNQNTAENSKNNNIGGGSSSSSSGGPSTDNPTSGDDDEDESAGAMDHNYGEVAVPLPLQASSTAGPQPNTIFKPFDSKTGRFLRGSQNTTTGAAAAAAASAVHTDNQGFNAPVGGAAAVVADYTVREMSPASAMLLSRIRARSHSVPTILHSSLRRLTASNNVFYNRNQGNLATVSDTNNNNSNSHATNINIPNVHASNNNPYSVMKKKSPRSHHQHHYHQKDKHNQQLHHHLYLLPSNTGINSSSVAASNQASDPAYSQPSSSSSSGVSSNDFSGLNNNTTGTTSSSSSSLKQAISFAEQVINTSNNISFVRGKPKRNQAVVLQDRINYMKLDNGPMPLPPINLQCLKEIDLQEIVKNPQLRHDIIFDPLLQFRPNLDGERGIKKRHFTDRYWNDVENEIIVYLERPDLFQYRKTRLVPMFDTLREVLLTIVPQKEFYQIMNVLDTELNVQELIKGSSSMSTLAEWLANLFKHHCAPMRDAWVDKMSLKFREAEAEKSLSKLIDGLKLVFQILEAMKLDIANHQIRLLRPALLSNAVEFEKQYFNSLMSSKKPILKSSLTWFNSKFDEYISSGQVTVADKNNISIPEVYKVDLRSVISLLSCRKMVREYPTSLSFDHARLILLRADIRQLVCLLVCRLLFQQLIANDKNLDAATKAYINSTYSNKRLKTEIVSIITDEHGNCRWTKNTLSIAVYLCKVINDLKVDYENKKTVPGGETKTEDKSRLTSLPALDNQKIAFAKSWLSKQTQPLSDVYGVLENRLFKTLEDGIFNRSACTVDGRVKQDFVYLYSNSNGTGSTGKNAGTVDAKEPGKLPAFKYDDGTAGSGNNRNTGVFAFTEMEEFENIYRHLYTCINLHWSVFGGHYIESLGDKLHGG</sequence>
<feature type="region of interest" description="Disordered" evidence="2">
    <location>
        <begin position="353"/>
        <end position="407"/>
    </location>
</feature>
<dbReference type="GO" id="GO:0005634">
    <property type="term" value="C:nucleus"/>
    <property type="evidence" value="ECO:0007669"/>
    <property type="project" value="EnsemblFungi"/>
</dbReference>
<feature type="region of interest" description="Disordered" evidence="2">
    <location>
        <begin position="1"/>
        <end position="149"/>
    </location>
</feature>
<dbReference type="Pfam" id="PF05794">
    <property type="entry name" value="Tcp11"/>
    <property type="match status" value="1"/>
</dbReference>
<dbReference type="PANTHER" id="PTHR12832">
    <property type="entry name" value="TESTIS-SPECIFIC PROTEIN PBS13 T-COMPLEX 11"/>
    <property type="match status" value="1"/>
</dbReference>
<dbReference type="eggNOG" id="KOG1981">
    <property type="taxonomic scope" value="Eukaryota"/>
</dbReference>
<dbReference type="GO" id="GO:0141156">
    <property type="term" value="P:cAMP/PKA signal transduction"/>
    <property type="evidence" value="ECO:0007669"/>
    <property type="project" value="EnsemblFungi"/>
</dbReference>
<evidence type="ECO:0000313" key="3">
    <source>
        <dbReference type="EMBL" id="CCK72203.1"/>
    </source>
</evidence>
<evidence type="ECO:0000313" key="4">
    <source>
        <dbReference type="Proteomes" id="UP000006310"/>
    </source>
</evidence>
<accession>J7RQV4</accession>
<feature type="compositionally biased region" description="Acidic residues" evidence="2">
    <location>
        <begin position="137"/>
        <end position="149"/>
    </location>
</feature>
<dbReference type="KEGG" id="kng:KNAG_0J01220"/>
<proteinExistence type="inferred from homology"/>
<feature type="region of interest" description="Disordered" evidence="2">
    <location>
        <begin position="424"/>
        <end position="469"/>
    </location>
</feature>
<dbReference type="STRING" id="1071383.J7RQV4"/>
<feature type="compositionally biased region" description="Low complexity" evidence="2">
    <location>
        <begin position="10"/>
        <end position="39"/>
    </location>
</feature>
<dbReference type="HOGENOM" id="CLU_009875_0_0_1"/>
<dbReference type="Proteomes" id="UP000006310">
    <property type="component" value="Chromosome 10"/>
</dbReference>
<organism evidence="3 4">
    <name type="scientific">Huiozyma naganishii (strain ATCC MYA-139 / BCRC 22969 / CBS 8797 / KCTC 17520 / NBRC 10181 / NCYC 3082 / Yp74L-3)</name>
    <name type="common">Yeast</name>
    <name type="synonym">Kazachstania naganishii</name>
    <dbReference type="NCBI Taxonomy" id="1071383"/>
    <lineage>
        <taxon>Eukaryota</taxon>
        <taxon>Fungi</taxon>
        <taxon>Dikarya</taxon>
        <taxon>Ascomycota</taxon>
        <taxon>Saccharomycotina</taxon>
        <taxon>Saccharomycetes</taxon>
        <taxon>Saccharomycetales</taxon>
        <taxon>Saccharomycetaceae</taxon>
        <taxon>Huiozyma</taxon>
    </lineage>
</organism>
<dbReference type="AlphaFoldDB" id="J7RQV4"/>
<dbReference type="RefSeq" id="XP_022466448.1">
    <property type="nucleotide sequence ID" value="XM_022610121.1"/>
</dbReference>
<reference evidence="3 4" key="1">
    <citation type="journal article" date="2011" name="Proc. Natl. Acad. Sci. U.S.A.">
        <title>Evolutionary erosion of yeast sex chromosomes by mating-type switching accidents.</title>
        <authorList>
            <person name="Gordon J.L."/>
            <person name="Armisen D."/>
            <person name="Proux-Wera E."/>
            <person name="Oheigeartaigh S.S."/>
            <person name="Byrne K.P."/>
            <person name="Wolfe K.H."/>
        </authorList>
    </citation>
    <scope>NUCLEOTIDE SEQUENCE [LARGE SCALE GENOMIC DNA]</scope>
    <source>
        <strain evidence="4">ATCC MYA-139 / BCRC 22969 / CBS 8797 / CCRC 22969 / KCTC 17520 / NBRC 10181 / NCYC 3082</strain>
    </source>
</reference>